<dbReference type="VEuPathDB" id="VectorBase:GMOY004447"/>
<feature type="region of interest" description="Disordered" evidence="6">
    <location>
        <begin position="1190"/>
        <end position="1211"/>
    </location>
</feature>
<feature type="domain" description="Thyroglobulin type-1" evidence="8">
    <location>
        <begin position="860"/>
        <end position="929"/>
    </location>
</feature>
<feature type="disulfide bond" evidence="5">
    <location>
        <begin position="1179"/>
        <end position="1199"/>
    </location>
</feature>
<dbReference type="STRING" id="37546.A0A1B0FKQ5"/>
<dbReference type="CDD" id="cd00199">
    <property type="entry name" value="WAP"/>
    <property type="match status" value="1"/>
</dbReference>
<dbReference type="GO" id="GO:0005615">
    <property type="term" value="C:extracellular space"/>
    <property type="evidence" value="ECO:0007669"/>
    <property type="project" value="TreeGrafter"/>
</dbReference>
<dbReference type="PROSITE" id="PS51162">
    <property type="entry name" value="THYROGLOBULIN_1_2"/>
    <property type="match status" value="5"/>
</dbReference>
<reference evidence="11" key="1">
    <citation type="submission" date="2020-05" db="UniProtKB">
        <authorList>
            <consortium name="EnsemblMetazoa"/>
        </authorList>
    </citation>
    <scope>IDENTIFICATION</scope>
    <source>
        <strain evidence="11">Yale</strain>
    </source>
</reference>
<evidence type="ECO:0000256" key="2">
    <source>
        <dbReference type="ARBA" id="ARBA00022525"/>
    </source>
</evidence>
<feature type="domain" description="Antistasin-like" evidence="9">
    <location>
        <begin position="746"/>
        <end position="772"/>
    </location>
</feature>
<keyword evidence="12" id="KW-1185">Reference proteome</keyword>
<comment type="subcellular location">
    <subcellularLocation>
        <location evidence="1">Secreted</location>
    </subcellularLocation>
</comment>
<dbReference type="PROSITE" id="PS51390">
    <property type="entry name" value="WAP"/>
    <property type="match status" value="2"/>
</dbReference>
<dbReference type="SMART" id="SM00211">
    <property type="entry name" value="TY"/>
    <property type="match status" value="5"/>
</dbReference>
<dbReference type="EnsemblMetazoa" id="GMOY004447-RA">
    <property type="protein sequence ID" value="GMOY004447-PA"/>
    <property type="gene ID" value="GMOY004447"/>
</dbReference>
<keyword evidence="2" id="KW-0964">Secreted</keyword>
<keyword evidence="3" id="KW-0677">Repeat</keyword>
<evidence type="ECO:0000313" key="12">
    <source>
        <dbReference type="Proteomes" id="UP000092444"/>
    </source>
</evidence>
<dbReference type="PANTHER" id="PTHR12352:SF31">
    <property type="entry name" value="PAPILIN-LIKE PROTEIN"/>
    <property type="match status" value="1"/>
</dbReference>
<feature type="transmembrane region" description="Helical" evidence="7">
    <location>
        <begin position="7"/>
        <end position="26"/>
    </location>
</feature>
<feature type="compositionally biased region" description="Polar residues" evidence="6">
    <location>
        <begin position="1198"/>
        <end position="1211"/>
    </location>
</feature>
<dbReference type="SUPFAM" id="SSF57262">
    <property type="entry name" value="Leech antihemostatic proteins"/>
    <property type="match status" value="1"/>
</dbReference>
<dbReference type="SMART" id="SM00289">
    <property type="entry name" value="WR1"/>
    <property type="match status" value="3"/>
</dbReference>
<feature type="domain" description="Antistasin-like" evidence="9">
    <location>
        <begin position="112"/>
        <end position="138"/>
    </location>
</feature>
<evidence type="ECO:0000256" key="4">
    <source>
        <dbReference type="ARBA" id="ARBA00023157"/>
    </source>
</evidence>
<keyword evidence="7" id="KW-1133">Transmembrane helix</keyword>
<dbReference type="Pfam" id="PF02822">
    <property type="entry name" value="Antistasin"/>
    <property type="match status" value="2"/>
</dbReference>
<dbReference type="PROSITE" id="PS51252">
    <property type="entry name" value="ANTISTASIN"/>
    <property type="match status" value="3"/>
</dbReference>
<accession>A0A1B0FKQ5</accession>
<evidence type="ECO:0000256" key="1">
    <source>
        <dbReference type="ARBA" id="ARBA00004613"/>
    </source>
</evidence>
<dbReference type="InterPro" id="IPR036645">
    <property type="entry name" value="Elafin-like_sf"/>
</dbReference>
<keyword evidence="7" id="KW-0812">Transmembrane</keyword>
<feature type="transmembrane region" description="Helical" evidence="7">
    <location>
        <begin position="1459"/>
        <end position="1481"/>
    </location>
</feature>
<feature type="domain" description="Thyroglobulin type-1" evidence="8">
    <location>
        <begin position="1113"/>
        <end position="1199"/>
    </location>
</feature>
<dbReference type="Gene3D" id="4.10.75.10">
    <property type="entry name" value="Elafin-like"/>
    <property type="match status" value="2"/>
</dbReference>
<evidence type="ECO:0000256" key="7">
    <source>
        <dbReference type="SAM" id="Phobius"/>
    </source>
</evidence>
<dbReference type="PANTHER" id="PTHR12352">
    <property type="entry name" value="SECRETED MODULAR CALCIUM-BINDING PROTEIN"/>
    <property type="match status" value="1"/>
</dbReference>
<dbReference type="InterPro" id="IPR006150">
    <property type="entry name" value="Cys_repeat_1"/>
</dbReference>
<evidence type="ECO:0000259" key="8">
    <source>
        <dbReference type="PROSITE" id="PS51162"/>
    </source>
</evidence>
<dbReference type="PhylomeDB" id="A0A1B0FKQ5"/>
<keyword evidence="7" id="KW-0472">Membrane</keyword>
<feature type="disulfide bond" evidence="5">
    <location>
        <begin position="326"/>
        <end position="333"/>
    </location>
</feature>
<dbReference type="InterPro" id="IPR036857">
    <property type="entry name" value="Thyroglobulin_1_sf"/>
</dbReference>
<feature type="disulfide bond" evidence="5">
    <location>
        <begin position="909"/>
        <end position="929"/>
    </location>
</feature>
<dbReference type="CDD" id="cd00191">
    <property type="entry name" value="TY"/>
    <property type="match status" value="4"/>
</dbReference>
<name>A0A1B0FKQ5_GLOMM</name>
<evidence type="ECO:0000256" key="6">
    <source>
        <dbReference type="SAM" id="MobiDB-lite"/>
    </source>
</evidence>
<dbReference type="Pfam" id="PF00095">
    <property type="entry name" value="WAP"/>
    <property type="match status" value="2"/>
</dbReference>
<feature type="domain" description="Antistasin-like" evidence="9">
    <location>
        <begin position="937"/>
        <end position="962"/>
    </location>
</feature>
<dbReference type="GO" id="GO:0004867">
    <property type="term" value="F:serine-type endopeptidase inhibitor activity"/>
    <property type="evidence" value="ECO:0007669"/>
    <property type="project" value="InterPro"/>
</dbReference>
<dbReference type="SMART" id="SM00217">
    <property type="entry name" value="WAP"/>
    <property type="match status" value="2"/>
</dbReference>
<dbReference type="InterPro" id="IPR008197">
    <property type="entry name" value="WAP_dom"/>
</dbReference>
<proteinExistence type="predicted"/>
<dbReference type="InterPro" id="IPR011061">
    <property type="entry name" value="Hirudin/antistatin"/>
</dbReference>
<dbReference type="InterPro" id="IPR051950">
    <property type="entry name" value="Dev_reg/Prot_inhib"/>
</dbReference>
<dbReference type="Pfam" id="PF14625">
    <property type="entry name" value="Lustrin_cystein"/>
    <property type="match status" value="2"/>
</dbReference>
<evidence type="ECO:0000313" key="11">
    <source>
        <dbReference type="EnsemblMetazoa" id="GMOY004447-PA"/>
    </source>
</evidence>
<feature type="domain" description="Thyroglobulin type-1" evidence="8">
    <location>
        <begin position="287"/>
        <end position="356"/>
    </location>
</feature>
<dbReference type="EMBL" id="CCAG010000730">
    <property type="status" value="NOT_ANNOTATED_CDS"/>
    <property type="molecule type" value="Genomic_DNA"/>
</dbReference>
<dbReference type="PROSITE" id="PS00484">
    <property type="entry name" value="THYROGLOBULIN_1_1"/>
    <property type="match status" value="1"/>
</dbReference>
<dbReference type="Gene3D" id="4.10.800.10">
    <property type="entry name" value="Thyroglobulin type-1"/>
    <property type="match status" value="6"/>
</dbReference>
<sequence length="1540" mass="171830">MLRYDKRWLLVFTATSLLYIVTYLMIAVEAGRTHVDLTACQHLRRAEARRSKALSVSLRTPRCSRSGQFEEIQCQDDKLGQGCWCVDEYGIEIPGTRNASRSFVQCKEPAHCPASACRMFCPSGFARDPNTGCTQCRCRDACEGIQCPRGRSCQLTEVKCRGEPCPPIPTCKKARSIANYCPAGLPLAIGDETQMKPFLCGLDSGKPQCPPLYQCLVEGNNDYGVCCPNALKFNKPGLCPASDAQNYSNSTGYICGTPCSHDLECSNMEKCCFTKGCQFNCQQPHNVTTCQQARALSDLLALNEREGRGYVPECNGSTGIFSPRQCSRNGLVCWCVDPHSGHKISGTMGSAKTVTCEGWENMISRSELGRSFDRQKCDTNICAAICEYGFKVMTMFFAFIIFANRFLSFILQNDHYNCPTCECSDPCEGFKCASGYHCEVAVDRLCESGSSLCASWPICKPDLLYTNPCEVGTPLTDSETNEILYCTEHTETQLTGRQVKSFYDPEPVEETSRAFSTKHVICPTDYECVKLHKSSESVCCPNTTKEDIQAAETQTESHQQTMCEYLRDFSERMEGTEEGMKLAISKPHCSPDGQYSERQCTFRKIKVTRAEQRKILEENTIRRMRMLLANNSDASRSRRKRETERLKLYRVDDRLLKVEAAAPIMGRNAKVIDMHPNRQQDVGVLFETNFKKIIPGSKRVLSDQEIIELEVEECWCVDSFGTEIPRTRGFNITDEVCVELRESIECLDVTCRMGCEYGFILDSKTRCPACQCRDPCSDIVCSEMEECRVVEVSCDDEYCPPVPACLPRKPGQCPYLVPPAPDNLDANACAYECRTDSHCEGAKRCCSNGCGTQCVLPQMKTACQHLQSIQMHQSSELGIPVMKMHIAQCDAKTGEWNRVQCSPNGFCWCVDHSGQELSGTRIKGSSPVCQENSAYKCKKAACKNKCETGFKVNPNGCHTCECRNFCDEINCAASEECQLISVECVDAPCPKMPICVPRRESVCPEGSPLKQSDSEVSCGPHNENETCPTTHTCQLNPVTNRGVCCTKQRDVCFESLNNACLAKETSIYNVTRYRFSPKVNRCVAVMIDLDDSACHTKNLFENEVSCSSVCPILTQCERLKLKNNLAAQRTGHSSVWFKPRCDPVTGHWSPVQCLGKQPDFIASNSSFSTPSLDAAVCWCADKKGAPLKGTLTRDQEPMCNSRQGRSQQTTQNSSDLLMEELIYQITTLIEFDNYLEEDVSNIITNPSTAAEASVTERVHELANSLWDSQLYIDSVKTPLQVTTTRCRSLANTAPFPVSCDENGAFLPTQCNQQYCWCVDTAGNQLETSVIFEKGTHKCEETPISIVMVELYLQNVTDKPVENIYTTIRNELEQMLGESLVNLRVQENYDGTGTAVVRFELQNDNKIDLAFALESLVLDGNLKFGSGHYLSDITRSQFVHRRLEQATFARVVSHEGTIQLTLFITASSTAFLICVFVVYVMLKRGKEKKAAQLAYASPYQTRRSSLSLDSEFPAPIFVLSPEHDLESIRPPLDIKAPSVDY</sequence>
<evidence type="ECO:0000256" key="3">
    <source>
        <dbReference type="ARBA" id="ARBA00022737"/>
    </source>
</evidence>
<dbReference type="Proteomes" id="UP000092444">
    <property type="component" value="Unassembled WGS sequence"/>
</dbReference>
<keyword evidence="4 5" id="KW-1015">Disulfide bond</keyword>
<dbReference type="InterPro" id="IPR004094">
    <property type="entry name" value="Antistasin-like"/>
</dbReference>
<dbReference type="InterPro" id="IPR000716">
    <property type="entry name" value="Thyroglobulin_1"/>
</dbReference>
<feature type="domain" description="Thyroglobulin type-1" evidence="8">
    <location>
        <begin position="37"/>
        <end position="112"/>
    </location>
</feature>
<dbReference type="SUPFAM" id="SSF57610">
    <property type="entry name" value="Thyroglobulin type-1 domain"/>
    <property type="match status" value="6"/>
</dbReference>
<protein>
    <recommendedName>
        <fullName evidence="13">Thyroglobulin type-1 domain-containing protein</fullName>
    </recommendedName>
</protein>
<feature type="domain" description="WAP" evidence="10">
    <location>
        <begin position="806"/>
        <end position="858"/>
    </location>
</feature>
<comment type="caution">
    <text evidence="5">Lacks conserved residue(s) required for the propagation of feature annotation.</text>
</comment>
<dbReference type="Gene3D" id="2.10.22.10">
    <property type="entry name" value="Antistasin, domain 1"/>
    <property type="match status" value="3"/>
</dbReference>
<feature type="domain" description="Thyroglobulin type-1" evidence="8">
    <location>
        <begin position="1283"/>
        <end position="1338"/>
    </location>
</feature>
<evidence type="ECO:0008006" key="13">
    <source>
        <dbReference type="Google" id="ProtNLM"/>
    </source>
</evidence>
<dbReference type="SUPFAM" id="SSF57256">
    <property type="entry name" value="Elafin-like"/>
    <property type="match status" value="1"/>
</dbReference>
<evidence type="ECO:0000259" key="10">
    <source>
        <dbReference type="PROSITE" id="PS51390"/>
    </source>
</evidence>
<dbReference type="InterPro" id="IPR028150">
    <property type="entry name" value="Lustrin_cystein"/>
</dbReference>
<evidence type="ECO:0000259" key="9">
    <source>
        <dbReference type="PROSITE" id="PS51252"/>
    </source>
</evidence>
<organism evidence="11 12">
    <name type="scientific">Glossina morsitans morsitans</name>
    <name type="common">Savannah tsetse fly</name>
    <dbReference type="NCBI Taxonomy" id="37546"/>
    <lineage>
        <taxon>Eukaryota</taxon>
        <taxon>Metazoa</taxon>
        <taxon>Ecdysozoa</taxon>
        <taxon>Arthropoda</taxon>
        <taxon>Hexapoda</taxon>
        <taxon>Insecta</taxon>
        <taxon>Pterygota</taxon>
        <taxon>Neoptera</taxon>
        <taxon>Endopterygota</taxon>
        <taxon>Diptera</taxon>
        <taxon>Brachycera</taxon>
        <taxon>Muscomorpha</taxon>
        <taxon>Hippoboscoidea</taxon>
        <taxon>Glossinidae</taxon>
        <taxon>Glossina</taxon>
    </lineage>
</organism>
<feature type="domain" description="WAP" evidence="10">
    <location>
        <begin position="232"/>
        <end position="285"/>
    </location>
</feature>
<dbReference type="Pfam" id="PF00086">
    <property type="entry name" value="Thyroglobulin_1"/>
    <property type="match status" value="5"/>
</dbReference>
<evidence type="ECO:0000256" key="5">
    <source>
        <dbReference type="PROSITE-ProRule" id="PRU00500"/>
    </source>
</evidence>